<reference evidence="1" key="2">
    <citation type="submission" date="2025-09" db="UniProtKB">
        <authorList>
            <consortium name="Ensembl"/>
        </authorList>
    </citation>
    <scope>IDENTIFICATION</scope>
</reference>
<protein>
    <submittedName>
        <fullName evidence="1">Uncharacterized protein</fullName>
    </submittedName>
</protein>
<evidence type="ECO:0000313" key="1">
    <source>
        <dbReference type="Ensembl" id="ENSNNAP00000015150.1"/>
    </source>
</evidence>
<proteinExistence type="predicted"/>
<name>A0A8C6XKY9_NAJNA</name>
<organism evidence="1 2">
    <name type="scientific">Naja naja</name>
    <name type="common">Indian cobra</name>
    <dbReference type="NCBI Taxonomy" id="35670"/>
    <lineage>
        <taxon>Eukaryota</taxon>
        <taxon>Metazoa</taxon>
        <taxon>Chordata</taxon>
        <taxon>Craniata</taxon>
        <taxon>Vertebrata</taxon>
        <taxon>Euteleostomi</taxon>
        <taxon>Lepidosauria</taxon>
        <taxon>Squamata</taxon>
        <taxon>Bifurcata</taxon>
        <taxon>Unidentata</taxon>
        <taxon>Episquamata</taxon>
        <taxon>Toxicofera</taxon>
        <taxon>Serpentes</taxon>
        <taxon>Colubroidea</taxon>
        <taxon>Elapidae</taxon>
        <taxon>Elapinae</taxon>
        <taxon>Naja</taxon>
    </lineage>
</organism>
<dbReference type="AlphaFoldDB" id="A0A8C6XKY9"/>
<evidence type="ECO:0000313" key="2">
    <source>
        <dbReference type="Proteomes" id="UP000694559"/>
    </source>
</evidence>
<sequence>MLKSKHLMVKIKISHHAEYIYSFCGKNKMKSHWCLAFWLIAETIGWWHLGRLTMKPAIRR</sequence>
<keyword evidence="2" id="KW-1185">Reference proteome</keyword>
<dbReference type="Proteomes" id="UP000694559">
    <property type="component" value="Unplaced"/>
</dbReference>
<reference evidence="1" key="1">
    <citation type="submission" date="2025-08" db="UniProtKB">
        <authorList>
            <consortium name="Ensembl"/>
        </authorList>
    </citation>
    <scope>IDENTIFICATION</scope>
</reference>
<accession>A0A8C6XKY9</accession>
<dbReference type="Ensembl" id="ENSNNAT00000015894.1">
    <property type="protein sequence ID" value="ENSNNAP00000015150.1"/>
    <property type="gene ID" value="ENSNNAG00000010226.1"/>
</dbReference>